<sequence length="228" mass="25225">MDKHGEAKREPKDAAADANNKNDVDVSDSDDKDSQYIDVRMRVPKALAKDLLCEMMSEYSEAACCATWADDIDIDIDADARKRLGPEGDVVHCSRDMLNVALAQIHQHCGGWWSYRAPRANQQGQRTGLIFYPLNEWVALPVPCWTRDRVAYPNPDIEDDSYDESGSTLDSPESNKERDHAWWQWFDSLQNTNAASADPSLVNATASTTSTADTPVCLPEGANASAAM</sequence>
<dbReference type="KEGG" id="vg:36842049"/>
<dbReference type="EMBL" id="MG011691">
    <property type="protein sequence ID" value="AVK77594.1"/>
    <property type="molecule type" value="Genomic_DNA"/>
</dbReference>
<accession>A0A2U7UGI8</accession>
<evidence type="ECO:0000256" key="1">
    <source>
        <dbReference type="SAM" id="MobiDB-lite"/>
    </source>
</evidence>
<proteinExistence type="predicted"/>
<feature type="region of interest" description="Disordered" evidence="1">
    <location>
        <begin position="155"/>
        <end position="175"/>
    </location>
</feature>
<feature type="region of interest" description="Disordered" evidence="1">
    <location>
        <begin position="206"/>
        <end position="228"/>
    </location>
</feature>
<organism evidence="2">
    <name type="scientific">Pandoravirus macleodensis</name>
    <dbReference type="NCBI Taxonomy" id="2107707"/>
    <lineage>
        <taxon>Viruses</taxon>
        <taxon>Pandoravirus</taxon>
    </lineage>
</organism>
<dbReference type="RefSeq" id="YP_009481590.1">
    <property type="nucleotide sequence ID" value="NC_037665.1"/>
</dbReference>
<dbReference type="Proteomes" id="UP000249758">
    <property type="component" value="Segment"/>
</dbReference>
<protein>
    <submittedName>
        <fullName evidence="2">Uncharacterized protein</fullName>
    </submittedName>
</protein>
<feature type="compositionally biased region" description="Basic and acidic residues" evidence="1">
    <location>
        <begin position="1"/>
        <end position="24"/>
    </location>
</feature>
<name>A0A2U7UGI8_9VIRU</name>
<evidence type="ECO:0000313" key="2">
    <source>
        <dbReference type="EMBL" id="AVK77594.1"/>
    </source>
</evidence>
<reference evidence="2" key="1">
    <citation type="journal article" date="2018" name="Nat. Commun.">
        <title>Diversity and evolution of the emerging Pandoraviridae family.</title>
        <authorList>
            <person name="Legendre M."/>
            <person name="Fabre E."/>
            <person name="Poirot O."/>
            <person name="Jeudy S."/>
            <person name="Lartigue A."/>
            <person name="Alempic J.M."/>
            <person name="Beucher L."/>
            <person name="Philippe N."/>
            <person name="Bertaux L."/>
            <person name="Christo-Foroux E."/>
            <person name="Labadie K."/>
            <person name="Coute Y."/>
            <person name="Abergel C."/>
            <person name="Claverie J.M."/>
        </authorList>
    </citation>
    <scope>NUCLEOTIDE SEQUENCE [LARGE SCALE GENOMIC DNA]</scope>
    <source>
        <strain evidence="2">Macleodensis</strain>
    </source>
</reference>
<dbReference type="GeneID" id="36842049"/>
<feature type="region of interest" description="Disordered" evidence="1">
    <location>
        <begin position="1"/>
        <end position="32"/>
    </location>
</feature>
<gene>
    <name evidence="2" type="ORF">pmac_cds_906</name>
</gene>